<evidence type="ECO:0000313" key="4">
    <source>
        <dbReference type="EMBL" id="KAF7422682.1"/>
    </source>
</evidence>
<dbReference type="VEuPathDB" id="FungiDB:PC9H_010838"/>
<dbReference type="Pfam" id="PF08549">
    <property type="entry name" value="SWI-SNF_Ssr4_N"/>
    <property type="match status" value="1"/>
</dbReference>
<dbReference type="RefSeq" id="XP_036627714.1">
    <property type="nucleotide sequence ID" value="XM_036780331.1"/>
</dbReference>
<dbReference type="Proteomes" id="UP000623687">
    <property type="component" value="Unassembled WGS sequence"/>
</dbReference>
<feature type="compositionally biased region" description="Basic and acidic residues" evidence="2">
    <location>
        <begin position="224"/>
        <end position="239"/>
    </location>
</feature>
<feature type="region of interest" description="Disordered" evidence="2">
    <location>
        <begin position="215"/>
        <end position="262"/>
    </location>
</feature>
<dbReference type="AlphaFoldDB" id="A0A8H7DNQ1"/>
<protein>
    <recommendedName>
        <fullName evidence="3">SWI/SNF and RSC complexes subunit Ssr4 N-terminal domain-containing protein</fullName>
    </recommendedName>
</protein>
<feature type="compositionally biased region" description="Acidic residues" evidence="2">
    <location>
        <begin position="251"/>
        <end position="260"/>
    </location>
</feature>
<dbReference type="GeneID" id="59380656"/>
<dbReference type="GO" id="GO:0006338">
    <property type="term" value="P:chromatin remodeling"/>
    <property type="evidence" value="ECO:0007669"/>
    <property type="project" value="InterPro"/>
</dbReference>
<sequence>MANLPEGVFLRYPENLGSHISIDFESAVAMLLRAISLSQQVPFSWGYIDKPQEGQVFLIFLPTLQAPFPSDGIRFLEQEARHTMPANNRELEIHEAKFGFIPGSQEAGAWRLRRRFRLSKGGHPQLVLVHYSRGPVMQIPPALMTQPVRHYPLRPVNEPSIYVAGDRMGQKVFPHGAMPNAPPNAPNPHAMGAMNNMGGGAPSMPMGFNRQAQMLAQQSGTMDALERRSQRDPSGRDRSGSTTAVTRPPVVDDESGDEAESISTKTLAINRYKRNHELMNEVFRQAALVGDKNAGPPKPPYAIFNKTELDANIAKLEAEIETLRTQKKSAKESQHSDLNADISMQDFVQV</sequence>
<evidence type="ECO:0000259" key="3">
    <source>
        <dbReference type="Pfam" id="PF08549"/>
    </source>
</evidence>
<name>A0A8H7DNQ1_PLEOS</name>
<comment type="caution">
    <text evidence="4">The sequence shown here is derived from an EMBL/GenBank/DDBJ whole genome shotgun (WGS) entry which is preliminary data.</text>
</comment>
<gene>
    <name evidence="4" type="ORF">PC9H_010838</name>
</gene>
<evidence type="ECO:0000256" key="1">
    <source>
        <dbReference type="SAM" id="Coils"/>
    </source>
</evidence>
<reference evidence="4" key="1">
    <citation type="submission" date="2019-07" db="EMBL/GenBank/DDBJ databases">
        <authorList>
            <person name="Palmer J.M."/>
        </authorList>
    </citation>
    <scope>NUCLEOTIDE SEQUENCE</scope>
    <source>
        <strain evidence="4">PC9</strain>
    </source>
</reference>
<feature type="domain" description="SWI/SNF and RSC complexes subunit Ssr4 N-terminal" evidence="3">
    <location>
        <begin position="20"/>
        <end position="135"/>
    </location>
</feature>
<keyword evidence="5" id="KW-1185">Reference proteome</keyword>
<evidence type="ECO:0000313" key="5">
    <source>
        <dbReference type="Proteomes" id="UP000623687"/>
    </source>
</evidence>
<proteinExistence type="predicted"/>
<keyword evidence="1" id="KW-0175">Coiled coil</keyword>
<evidence type="ECO:0000256" key="2">
    <source>
        <dbReference type="SAM" id="MobiDB-lite"/>
    </source>
</evidence>
<feature type="coiled-coil region" evidence="1">
    <location>
        <begin position="306"/>
        <end position="333"/>
    </location>
</feature>
<dbReference type="EMBL" id="JACETU010000008">
    <property type="protein sequence ID" value="KAF7422682.1"/>
    <property type="molecule type" value="Genomic_DNA"/>
</dbReference>
<organism evidence="4 5">
    <name type="scientific">Pleurotus ostreatus</name>
    <name type="common">Oyster mushroom</name>
    <name type="synonym">White-rot fungus</name>
    <dbReference type="NCBI Taxonomy" id="5322"/>
    <lineage>
        <taxon>Eukaryota</taxon>
        <taxon>Fungi</taxon>
        <taxon>Dikarya</taxon>
        <taxon>Basidiomycota</taxon>
        <taxon>Agaricomycotina</taxon>
        <taxon>Agaricomycetes</taxon>
        <taxon>Agaricomycetidae</taxon>
        <taxon>Agaricales</taxon>
        <taxon>Pleurotineae</taxon>
        <taxon>Pleurotaceae</taxon>
        <taxon>Pleurotus</taxon>
    </lineage>
</organism>
<accession>A0A8H7DNQ1</accession>
<dbReference type="OrthoDB" id="5321006at2759"/>
<dbReference type="InterPro" id="IPR013859">
    <property type="entry name" value="Ssr4_N"/>
</dbReference>